<dbReference type="Proteomes" id="UP000094112">
    <property type="component" value="Unassembled WGS sequence"/>
</dbReference>
<protein>
    <recommendedName>
        <fullName evidence="3">Altered inheritance of mitochondria protein 41</fullName>
    </recommendedName>
</protein>
<dbReference type="EMBL" id="KV454214">
    <property type="protein sequence ID" value="ODQ57247.1"/>
    <property type="molecule type" value="Genomic_DNA"/>
</dbReference>
<evidence type="ECO:0000256" key="3">
    <source>
        <dbReference type="RuleBase" id="RU365099"/>
    </source>
</evidence>
<comment type="similarity">
    <text evidence="1 3">Belongs to the AIM41 family.</text>
</comment>
<dbReference type="RefSeq" id="XP_019036454.1">
    <property type="nucleotide sequence ID" value="XM_019186612.1"/>
</dbReference>
<dbReference type="Gene3D" id="1.10.1510.10">
    <property type="entry name" value="Uncharacterised protein YqeY/AIM41 PF09424, N-terminal domain"/>
    <property type="match status" value="1"/>
</dbReference>
<reference evidence="4 5" key="1">
    <citation type="journal article" date="2016" name="Proc. Natl. Acad. Sci. U.S.A.">
        <title>Comparative genomics of biotechnologically important yeasts.</title>
        <authorList>
            <person name="Riley R."/>
            <person name="Haridas S."/>
            <person name="Wolfe K.H."/>
            <person name="Lopes M.R."/>
            <person name="Hittinger C.T."/>
            <person name="Goeker M."/>
            <person name="Salamov A.A."/>
            <person name="Wisecaver J.H."/>
            <person name="Long T.M."/>
            <person name="Calvey C.H."/>
            <person name="Aerts A.L."/>
            <person name="Barry K.W."/>
            <person name="Choi C."/>
            <person name="Clum A."/>
            <person name="Coughlan A.Y."/>
            <person name="Deshpande S."/>
            <person name="Douglass A.P."/>
            <person name="Hanson S.J."/>
            <person name="Klenk H.-P."/>
            <person name="LaButti K.M."/>
            <person name="Lapidus A."/>
            <person name="Lindquist E.A."/>
            <person name="Lipzen A.M."/>
            <person name="Meier-Kolthoff J.P."/>
            <person name="Ohm R.A."/>
            <person name="Otillar R.P."/>
            <person name="Pangilinan J.L."/>
            <person name="Peng Y."/>
            <person name="Rokas A."/>
            <person name="Rosa C.A."/>
            <person name="Scheuner C."/>
            <person name="Sibirny A.A."/>
            <person name="Slot J.C."/>
            <person name="Stielow J.B."/>
            <person name="Sun H."/>
            <person name="Kurtzman C.P."/>
            <person name="Blackwell M."/>
            <person name="Grigoriev I.V."/>
            <person name="Jeffries T.W."/>
        </authorList>
    </citation>
    <scope>NUCLEOTIDE SEQUENCE [LARGE SCALE GENOMIC DNA]</scope>
    <source>
        <strain evidence="5">ATCC 58044 / CBS 1984 / NCYC 433 / NRRL Y-366-8</strain>
    </source>
</reference>
<dbReference type="Pfam" id="PF09424">
    <property type="entry name" value="YqeY"/>
    <property type="match status" value="1"/>
</dbReference>
<keyword evidence="5" id="KW-1185">Reference proteome</keyword>
<dbReference type="PANTHER" id="PTHR28055:SF1">
    <property type="entry name" value="ALTERED INHERITANCE OF MITOCHONDRIA PROTEIN 41, MITOCHONDRIAL"/>
    <property type="match status" value="1"/>
</dbReference>
<dbReference type="InterPro" id="IPR003789">
    <property type="entry name" value="Asn/Gln_tRNA_amidoTrase-B-like"/>
</dbReference>
<organism evidence="4 5">
    <name type="scientific">Wickerhamomyces anomalus (strain ATCC 58044 / CBS 1984 / NCYC 433 / NRRL Y-366-8)</name>
    <name type="common">Yeast</name>
    <name type="synonym">Hansenula anomala</name>
    <dbReference type="NCBI Taxonomy" id="683960"/>
    <lineage>
        <taxon>Eukaryota</taxon>
        <taxon>Fungi</taxon>
        <taxon>Dikarya</taxon>
        <taxon>Ascomycota</taxon>
        <taxon>Saccharomycotina</taxon>
        <taxon>Saccharomycetes</taxon>
        <taxon>Phaffomycetales</taxon>
        <taxon>Wickerhamomycetaceae</taxon>
        <taxon>Wickerhamomyces</taxon>
    </lineage>
</organism>
<sequence>MVKKNLEENIIKCNNVECEEVKRRVSKMFSRVIRSSIRSPAQFQLRNVSTMYKEATTTLRKDMKAAMLAKDAERKDTIKYLLTAIKNKELELDPSKHTEFVLFEIYRSILNQMKTSVQEYQSHGRPELVEKEERAISLVNEYSKSLKVASEEEIVGNVNAKIEELKQKTEGKLNPKVVFKEVDWNKAASEWNASIDTVKATVGKIVKELSSKK</sequence>
<proteinExistence type="inferred from homology"/>
<dbReference type="GO" id="GO:0016884">
    <property type="term" value="F:carbon-nitrogen ligase activity, with glutamine as amido-N-donor"/>
    <property type="evidence" value="ECO:0007669"/>
    <property type="project" value="UniProtKB-UniRule"/>
</dbReference>
<dbReference type="GeneID" id="30203858"/>
<gene>
    <name evidence="3" type="primary">AIM41</name>
    <name evidence="4" type="ORF">WICANDRAFT_97875</name>
</gene>
<evidence type="ECO:0000313" key="4">
    <source>
        <dbReference type="EMBL" id="ODQ57247.1"/>
    </source>
</evidence>
<keyword evidence="2 3" id="KW-0496">Mitochondrion</keyword>
<dbReference type="InterPro" id="IPR042184">
    <property type="entry name" value="YqeY/Aim41_N"/>
</dbReference>
<evidence type="ECO:0000256" key="2">
    <source>
        <dbReference type="ARBA" id="ARBA00023128"/>
    </source>
</evidence>
<dbReference type="PANTHER" id="PTHR28055">
    <property type="entry name" value="ALTERED INHERITANCE OF MITOCHONDRIA PROTEIN 41, MITOCHONDRIAL"/>
    <property type="match status" value="1"/>
</dbReference>
<name>A0A1E3NXH6_WICAA</name>
<evidence type="ECO:0000313" key="5">
    <source>
        <dbReference type="Proteomes" id="UP000094112"/>
    </source>
</evidence>
<dbReference type="OrthoDB" id="538640at2759"/>
<dbReference type="AlphaFoldDB" id="A0A1E3NXH6"/>
<dbReference type="GO" id="GO:0005739">
    <property type="term" value="C:mitochondrion"/>
    <property type="evidence" value="ECO:0007669"/>
    <property type="project" value="UniProtKB-SubCell"/>
</dbReference>
<dbReference type="InterPro" id="IPR019004">
    <property type="entry name" value="YqeY/Aim41"/>
</dbReference>
<comment type="subcellular location">
    <subcellularLocation>
        <location evidence="3">Mitochondrion</location>
    </subcellularLocation>
</comment>
<accession>A0A1E3NXH6</accession>
<dbReference type="STRING" id="683960.A0A1E3NXH6"/>
<evidence type="ECO:0000256" key="1">
    <source>
        <dbReference type="ARBA" id="ARBA00007538"/>
    </source>
</evidence>
<dbReference type="SUPFAM" id="SSF89095">
    <property type="entry name" value="GatB/YqeY motif"/>
    <property type="match status" value="1"/>
</dbReference>